<dbReference type="OrthoDB" id="10666412at2759"/>
<keyword evidence="4" id="KW-1185">Reference proteome</keyword>
<evidence type="ECO:0000313" key="3">
    <source>
        <dbReference type="EMBL" id="EUN26878.1"/>
    </source>
</evidence>
<dbReference type="GeneID" id="26251776"/>
<organism evidence="3 4">
    <name type="scientific">Bipolaris victoriae (strain FI3)</name>
    <name type="common">Victoria blight of oats agent</name>
    <name type="synonym">Cochliobolus victoriae</name>
    <dbReference type="NCBI Taxonomy" id="930091"/>
    <lineage>
        <taxon>Eukaryota</taxon>
        <taxon>Fungi</taxon>
        <taxon>Dikarya</taxon>
        <taxon>Ascomycota</taxon>
        <taxon>Pezizomycotina</taxon>
        <taxon>Dothideomycetes</taxon>
        <taxon>Pleosporomycetidae</taxon>
        <taxon>Pleosporales</taxon>
        <taxon>Pleosporineae</taxon>
        <taxon>Pleosporaceae</taxon>
        <taxon>Bipolaris</taxon>
    </lineage>
</organism>
<keyword evidence="2" id="KW-1133">Transmembrane helix</keyword>
<keyword evidence="2" id="KW-0812">Transmembrane</keyword>
<accession>W7E8T9</accession>
<feature type="transmembrane region" description="Helical" evidence="2">
    <location>
        <begin position="100"/>
        <end position="120"/>
    </location>
</feature>
<feature type="region of interest" description="Disordered" evidence="1">
    <location>
        <begin position="39"/>
        <end position="64"/>
    </location>
</feature>
<sequence>MGTHNILTPELISHHSSHIFIISLLNKFTNTGLDAMPKPFTISSDSNPPPYEQPKSERVSLPSTPQYTKASVMTMWPSHDLPKEGTKGNRFNREVQRFSVRLDLCLKLLAFVITLVALILSHRPRNTSMAECSTSSTASIHELREHYLNMQGIYNEPLELNNYVRAIRAIVEKDHLEIERIDKRLDNFTTFRSHGVLDHPLSAWIYMSNQPTSSEEGPKLTRSYFS</sequence>
<dbReference type="AlphaFoldDB" id="W7E8T9"/>
<dbReference type="Proteomes" id="UP000054337">
    <property type="component" value="Unassembled WGS sequence"/>
</dbReference>
<dbReference type="EMBL" id="KI968735">
    <property type="protein sequence ID" value="EUN26878.1"/>
    <property type="molecule type" value="Genomic_DNA"/>
</dbReference>
<evidence type="ECO:0000256" key="2">
    <source>
        <dbReference type="SAM" id="Phobius"/>
    </source>
</evidence>
<proteinExistence type="predicted"/>
<evidence type="ECO:0000313" key="4">
    <source>
        <dbReference type="Proteomes" id="UP000054337"/>
    </source>
</evidence>
<dbReference type="RefSeq" id="XP_014556403.1">
    <property type="nucleotide sequence ID" value="XM_014700917.1"/>
</dbReference>
<protein>
    <submittedName>
        <fullName evidence="3">Uncharacterized protein</fullName>
    </submittedName>
</protein>
<reference evidence="3 4" key="1">
    <citation type="journal article" date="2013" name="PLoS Genet.">
        <title>Comparative genome structure, secondary metabolite, and effector coding capacity across Cochliobolus pathogens.</title>
        <authorList>
            <person name="Condon B.J."/>
            <person name="Leng Y."/>
            <person name="Wu D."/>
            <person name="Bushley K.E."/>
            <person name="Ohm R.A."/>
            <person name="Otillar R."/>
            <person name="Martin J."/>
            <person name="Schackwitz W."/>
            <person name="Grimwood J."/>
            <person name="MohdZainudin N."/>
            <person name="Xue C."/>
            <person name="Wang R."/>
            <person name="Manning V.A."/>
            <person name="Dhillon B."/>
            <person name="Tu Z.J."/>
            <person name="Steffenson B.J."/>
            <person name="Salamov A."/>
            <person name="Sun H."/>
            <person name="Lowry S."/>
            <person name="LaButti K."/>
            <person name="Han J."/>
            <person name="Copeland A."/>
            <person name="Lindquist E."/>
            <person name="Barry K."/>
            <person name="Schmutz J."/>
            <person name="Baker S.E."/>
            <person name="Ciuffetti L.M."/>
            <person name="Grigoriev I.V."/>
            <person name="Zhong S."/>
            <person name="Turgeon B.G."/>
        </authorList>
    </citation>
    <scope>NUCLEOTIDE SEQUENCE [LARGE SCALE GENOMIC DNA]</scope>
    <source>
        <strain evidence="3 4">FI3</strain>
    </source>
</reference>
<gene>
    <name evidence="3" type="ORF">COCVIDRAFT_16157</name>
</gene>
<evidence type="ECO:0000256" key="1">
    <source>
        <dbReference type="SAM" id="MobiDB-lite"/>
    </source>
</evidence>
<keyword evidence="2" id="KW-0472">Membrane</keyword>
<name>W7E8T9_BIPV3</name>
<dbReference type="HOGENOM" id="CLU_1224571_0_0_1"/>